<feature type="transmembrane region" description="Helical" evidence="7">
    <location>
        <begin position="296"/>
        <end position="321"/>
    </location>
</feature>
<feature type="domain" description="Major facilitator superfamily (MFS) profile" evidence="8">
    <location>
        <begin position="72"/>
        <end position="501"/>
    </location>
</feature>
<dbReference type="FunFam" id="1.20.1250.20:FF:000011">
    <property type="entry name" value="MFS multidrug transporter, putative"/>
    <property type="match status" value="1"/>
</dbReference>
<dbReference type="PANTHER" id="PTHR23502:SF68">
    <property type="entry name" value="MULTIDRUG TRANSPORTER, PUTATIVE (AFU_ORTHOLOGUE AFUA_3G01120)-RELATED"/>
    <property type="match status" value="1"/>
</dbReference>
<feature type="transmembrane region" description="Helical" evidence="7">
    <location>
        <begin position="475"/>
        <end position="497"/>
    </location>
</feature>
<evidence type="ECO:0000259" key="8">
    <source>
        <dbReference type="PROSITE" id="PS50850"/>
    </source>
</evidence>
<dbReference type="Proteomes" id="UP000799640">
    <property type="component" value="Unassembled WGS sequence"/>
</dbReference>
<keyword evidence="10" id="KW-1185">Reference proteome</keyword>
<evidence type="ECO:0000256" key="6">
    <source>
        <dbReference type="SAM" id="MobiDB-lite"/>
    </source>
</evidence>
<dbReference type="GO" id="GO:0022857">
    <property type="term" value="F:transmembrane transporter activity"/>
    <property type="evidence" value="ECO:0007669"/>
    <property type="project" value="InterPro"/>
</dbReference>
<feature type="transmembrane region" description="Helical" evidence="7">
    <location>
        <begin position="440"/>
        <end position="463"/>
    </location>
</feature>
<keyword evidence="4 7" id="KW-1133">Transmembrane helix</keyword>
<feature type="compositionally biased region" description="Basic and acidic residues" evidence="6">
    <location>
        <begin position="1"/>
        <end position="17"/>
    </location>
</feature>
<dbReference type="EMBL" id="ML996701">
    <property type="protein sequence ID" value="KAF2398111.1"/>
    <property type="molecule type" value="Genomic_DNA"/>
</dbReference>
<dbReference type="CDD" id="cd17323">
    <property type="entry name" value="MFS_Tpo1_MDR_like"/>
    <property type="match status" value="1"/>
</dbReference>
<proteinExistence type="inferred from homology"/>
<dbReference type="Gene3D" id="1.20.1250.20">
    <property type="entry name" value="MFS general substrate transporter like domains"/>
    <property type="match status" value="1"/>
</dbReference>
<dbReference type="InterPro" id="IPR036259">
    <property type="entry name" value="MFS_trans_sf"/>
</dbReference>
<dbReference type="GO" id="GO:0016020">
    <property type="term" value="C:membrane"/>
    <property type="evidence" value="ECO:0007669"/>
    <property type="project" value="UniProtKB-SubCell"/>
</dbReference>
<feature type="transmembrane region" description="Helical" evidence="7">
    <location>
        <begin position="196"/>
        <end position="215"/>
    </location>
</feature>
<protein>
    <submittedName>
        <fullName evidence="9">Multidrug resistance protein</fullName>
    </submittedName>
</protein>
<feature type="transmembrane region" description="Helical" evidence="7">
    <location>
        <begin position="407"/>
        <end position="428"/>
    </location>
</feature>
<evidence type="ECO:0000256" key="2">
    <source>
        <dbReference type="ARBA" id="ARBA00008335"/>
    </source>
</evidence>
<dbReference type="AlphaFoldDB" id="A0A6G1HQD3"/>
<organism evidence="9 10">
    <name type="scientific">Trichodelitschia bisporula</name>
    <dbReference type="NCBI Taxonomy" id="703511"/>
    <lineage>
        <taxon>Eukaryota</taxon>
        <taxon>Fungi</taxon>
        <taxon>Dikarya</taxon>
        <taxon>Ascomycota</taxon>
        <taxon>Pezizomycotina</taxon>
        <taxon>Dothideomycetes</taxon>
        <taxon>Dothideomycetes incertae sedis</taxon>
        <taxon>Phaeotrichales</taxon>
        <taxon>Phaeotrichaceae</taxon>
        <taxon>Trichodelitschia</taxon>
    </lineage>
</organism>
<feature type="transmembrane region" description="Helical" evidence="7">
    <location>
        <begin position="164"/>
        <end position="189"/>
    </location>
</feature>
<keyword evidence="5 7" id="KW-0472">Membrane</keyword>
<feature type="region of interest" description="Disordered" evidence="6">
    <location>
        <begin position="1"/>
        <end position="48"/>
    </location>
</feature>
<evidence type="ECO:0000256" key="3">
    <source>
        <dbReference type="ARBA" id="ARBA00022692"/>
    </source>
</evidence>
<sequence length="511" mass="55746">MDDKVPADGKVPKVDNPKEEEEFVDVEKSQSDVDEPISRPGTDGYDSNIVDYDGPDDPENPYNWSTGKKWTTAGLLSALTFVTPLASSIFAPGIAGVMRDFHSTDTTIASFVVSIYILGYAFGPLIIAPMSELYGRAIVYNVTNVLYVIFTVACAVSDSMGMLIGFRLLAGLMGSTPLTIGGGTVADLFVSSERGAAMAIWSIGPLLGPVIGPVAGSYLSEAKGWRWDFWLVAIIAGAVTIIMAVLQRETYAPVILERKAARLRKETGNMALRSKLATTESPRTYMWKAIIRPTKMLFLSPMVFFLSLYMAVVYGYLYLLFTTMTSVFEKRYHFSSSNVGLAYLGIGIGMFLGLGVAGVTSDRLMRKLSARNNGVTKPEFRLPAMIPAACLIPIGLFMYGWTAEKRVHWIAPIIGTGFVGMGMITTFMPVMTYLIDSYQMYAASVTAANTVMRSLLGALLPLAGPKMFAALGLGWGNSLLGFIALAMVPMPIIFWKYGERIRTSPRFQMNL</sequence>
<evidence type="ECO:0000256" key="5">
    <source>
        <dbReference type="ARBA" id="ARBA00023136"/>
    </source>
</evidence>
<evidence type="ECO:0000313" key="10">
    <source>
        <dbReference type="Proteomes" id="UP000799640"/>
    </source>
</evidence>
<feature type="transmembrane region" description="Helical" evidence="7">
    <location>
        <begin position="73"/>
        <end position="95"/>
    </location>
</feature>
<reference evidence="9" key="1">
    <citation type="journal article" date="2020" name="Stud. Mycol.">
        <title>101 Dothideomycetes genomes: a test case for predicting lifestyles and emergence of pathogens.</title>
        <authorList>
            <person name="Haridas S."/>
            <person name="Albert R."/>
            <person name="Binder M."/>
            <person name="Bloem J."/>
            <person name="Labutti K."/>
            <person name="Salamov A."/>
            <person name="Andreopoulos B."/>
            <person name="Baker S."/>
            <person name="Barry K."/>
            <person name="Bills G."/>
            <person name="Bluhm B."/>
            <person name="Cannon C."/>
            <person name="Castanera R."/>
            <person name="Culley D."/>
            <person name="Daum C."/>
            <person name="Ezra D."/>
            <person name="Gonzalez J."/>
            <person name="Henrissat B."/>
            <person name="Kuo A."/>
            <person name="Liang C."/>
            <person name="Lipzen A."/>
            <person name="Lutzoni F."/>
            <person name="Magnuson J."/>
            <person name="Mondo S."/>
            <person name="Nolan M."/>
            <person name="Ohm R."/>
            <person name="Pangilinan J."/>
            <person name="Park H.-J."/>
            <person name="Ramirez L."/>
            <person name="Alfaro M."/>
            <person name="Sun H."/>
            <person name="Tritt A."/>
            <person name="Yoshinaga Y."/>
            <person name="Zwiers L.-H."/>
            <person name="Turgeon B."/>
            <person name="Goodwin S."/>
            <person name="Spatafora J."/>
            <person name="Crous P."/>
            <person name="Grigoriev I."/>
        </authorList>
    </citation>
    <scope>NUCLEOTIDE SEQUENCE</scope>
    <source>
        <strain evidence="9">CBS 262.69</strain>
    </source>
</reference>
<feature type="transmembrane region" description="Helical" evidence="7">
    <location>
        <begin position="382"/>
        <end position="401"/>
    </location>
</feature>
<comment type="subcellular location">
    <subcellularLocation>
        <location evidence="1">Membrane</location>
        <topology evidence="1">Multi-pass membrane protein</topology>
    </subcellularLocation>
</comment>
<dbReference type="Pfam" id="PF07690">
    <property type="entry name" value="MFS_1"/>
    <property type="match status" value="1"/>
</dbReference>
<evidence type="ECO:0000256" key="7">
    <source>
        <dbReference type="SAM" id="Phobius"/>
    </source>
</evidence>
<feature type="transmembrane region" description="Helical" evidence="7">
    <location>
        <begin position="138"/>
        <end position="158"/>
    </location>
</feature>
<evidence type="ECO:0000256" key="1">
    <source>
        <dbReference type="ARBA" id="ARBA00004141"/>
    </source>
</evidence>
<feature type="transmembrane region" description="Helical" evidence="7">
    <location>
        <begin position="227"/>
        <end position="246"/>
    </location>
</feature>
<dbReference type="PANTHER" id="PTHR23502">
    <property type="entry name" value="MAJOR FACILITATOR SUPERFAMILY"/>
    <property type="match status" value="1"/>
</dbReference>
<dbReference type="OrthoDB" id="5296287at2759"/>
<feature type="transmembrane region" description="Helical" evidence="7">
    <location>
        <begin position="107"/>
        <end position="126"/>
    </location>
</feature>
<dbReference type="PROSITE" id="PS50850">
    <property type="entry name" value="MFS"/>
    <property type="match status" value="1"/>
</dbReference>
<accession>A0A6G1HQD3</accession>
<keyword evidence="3 7" id="KW-0812">Transmembrane</keyword>
<comment type="similarity">
    <text evidence="2">Belongs to the major facilitator superfamily.</text>
</comment>
<dbReference type="InterPro" id="IPR020846">
    <property type="entry name" value="MFS_dom"/>
</dbReference>
<dbReference type="SUPFAM" id="SSF103473">
    <property type="entry name" value="MFS general substrate transporter"/>
    <property type="match status" value="1"/>
</dbReference>
<feature type="transmembrane region" description="Helical" evidence="7">
    <location>
        <begin position="341"/>
        <end position="361"/>
    </location>
</feature>
<gene>
    <name evidence="9" type="ORF">EJ06DRAFT_532475</name>
</gene>
<name>A0A6G1HQD3_9PEZI</name>
<dbReference type="InterPro" id="IPR011701">
    <property type="entry name" value="MFS"/>
</dbReference>
<evidence type="ECO:0000256" key="4">
    <source>
        <dbReference type="ARBA" id="ARBA00022989"/>
    </source>
</evidence>
<evidence type="ECO:0000313" key="9">
    <source>
        <dbReference type="EMBL" id="KAF2398111.1"/>
    </source>
</evidence>